<dbReference type="GO" id="GO:0006355">
    <property type="term" value="P:regulation of DNA-templated transcription"/>
    <property type="evidence" value="ECO:0007669"/>
    <property type="project" value="InterPro"/>
</dbReference>
<dbReference type="Gene3D" id="2.30.30.1040">
    <property type="match status" value="1"/>
</dbReference>
<dbReference type="InterPro" id="IPR053793">
    <property type="entry name" value="PB1-like"/>
</dbReference>
<feature type="compositionally biased region" description="Low complexity" evidence="9">
    <location>
        <begin position="497"/>
        <end position="534"/>
    </location>
</feature>
<evidence type="ECO:0000256" key="3">
    <source>
        <dbReference type="ARBA" id="ARBA00023015"/>
    </source>
</evidence>
<proteinExistence type="inferred from homology"/>
<evidence type="ECO:0000256" key="7">
    <source>
        <dbReference type="ARBA" id="ARBA00023294"/>
    </source>
</evidence>
<dbReference type="FunFam" id="2.40.330.10:FF:000001">
    <property type="entry name" value="Auxin response factor"/>
    <property type="match status" value="1"/>
</dbReference>
<dbReference type="PROSITE" id="PS50863">
    <property type="entry name" value="B3"/>
    <property type="match status" value="1"/>
</dbReference>
<evidence type="ECO:0000256" key="8">
    <source>
        <dbReference type="RuleBase" id="RU004561"/>
    </source>
</evidence>
<keyword evidence="7 8" id="KW-0927">Auxin signaling pathway</keyword>
<dbReference type="AlphaFoldDB" id="A0A0B0PUT9"/>
<dbReference type="Proteomes" id="UP000032142">
    <property type="component" value="Unassembled WGS sequence"/>
</dbReference>
<comment type="subunit">
    <text evidence="8">Homodimers and heterodimers.</text>
</comment>
<comment type="subcellular location">
    <subcellularLocation>
        <location evidence="1 8">Nucleus</location>
    </subcellularLocation>
</comment>
<sequence length="892" mass="98271">MRLSSAGFSPQATEGEKRVLNSELWHACAGPLVSLPPVGSRVVYFPQGHSEQVAASTNKEEVDVHVPNYPSLPPQLICQLHNVTMHADVETDEVYAQMTLQPLNPQEQKEAYLPAELGTPSRQPTNYFCKTLTASDTSTHGGFSVPRRAAEKVFPPLDFSQQPPAQELIARDLHDNEWKFRHIFRGQPKRHLLTTGWSVFVSAKRLVAGDSVLFIWNEKNQLLLGIRRANRPQTVMPSSVLSSDSMHLGLLAAAAHAASTNSRFTIFYNPRASPSEFVIPLTKYIKAVYHTRVSVGMRFRMLFETEESSVRRYMGTITGISDLDPVGWDESTAGERQPRVSLWEIEPLTTFPMYPSPFPLRLKRPWPAGLPSFHGIKDDGLGMNSPLMWLQGDAGRGMPSLNFPGIGVKPWMQPRLDAASMLGLQNDMHQAMAAAALQDMRAVDPSKSATTTLLQFQQPQNLSCRPAALMHSQMLQQSQPQAFLQGVEDNQHQSETQAQTQPPLVQQQLQQQNSFNNHQHQQQLQHPLSQQHQQLVDHQHISTGVSAMSQYAPASQSRSSPFQAIPSLCQQQSFSDSNGHTVTSPIVSPLHSLLGSFPQDEPSGLLNLPRSNPVITSAAWPSKRAAVEVLSSGSPQCVLPQVEQLGPTQTNISHNSISLPPFPGRECLIDQAAGTDPQSHLLFGVNIETSSLLLQNGMSSLRGVGSESDSTTIPFSSNYASTAGTDFSVNPAMTPSSCIDELGFLQSPENVGQENPQTRTFVKVYKSGSFGRSLDISKFSSYNELRSELARMFGLEGQLEDPLRSGWQLVFVDRENDVLLLGDDPWPEFVNSVWCIKILSPQEVQQMGKRGLELLNSVPVQRLSNGSCDDYASQQDSRNLSSGIASVGSLDY</sequence>
<dbReference type="Pfam" id="PF06507">
    <property type="entry name" value="ARF_AD"/>
    <property type="match status" value="1"/>
</dbReference>
<dbReference type="InterPro" id="IPR003340">
    <property type="entry name" value="B3_DNA-bd"/>
</dbReference>
<dbReference type="PANTHER" id="PTHR31384">
    <property type="entry name" value="AUXIN RESPONSE FACTOR 4-RELATED"/>
    <property type="match status" value="1"/>
</dbReference>
<evidence type="ECO:0000259" key="11">
    <source>
        <dbReference type="PROSITE" id="PS51745"/>
    </source>
</evidence>
<dbReference type="GO" id="GO:0003677">
    <property type="term" value="F:DNA binding"/>
    <property type="evidence" value="ECO:0007669"/>
    <property type="project" value="UniProtKB-KW"/>
</dbReference>
<keyword evidence="13" id="KW-1185">Reference proteome</keyword>
<evidence type="ECO:0000256" key="1">
    <source>
        <dbReference type="ARBA" id="ARBA00004123"/>
    </source>
</evidence>
<accession>A0A0B0PUT9</accession>
<dbReference type="SUPFAM" id="SSF101936">
    <property type="entry name" value="DNA-binding pseudobarrel domain"/>
    <property type="match status" value="1"/>
</dbReference>
<feature type="region of interest" description="Disordered" evidence="9">
    <location>
        <begin position="486"/>
        <end position="535"/>
    </location>
</feature>
<dbReference type="InterPro" id="IPR010525">
    <property type="entry name" value="ARF_dom"/>
</dbReference>
<evidence type="ECO:0000313" key="13">
    <source>
        <dbReference type="Proteomes" id="UP000032142"/>
    </source>
</evidence>
<feature type="domain" description="PB1" evidence="11">
    <location>
        <begin position="759"/>
        <end position="843"/>
    </location>
</feature>
<evidence type="ECO:0000256" key="9">
    <source>
        <dbReference type="SAM" id="MobiDB-lite"/>
    </source>
</evidence>
<keyword evidence="4 8" id="KW-0238">DNA-binding</keyword>
<name>A0A0B0PUT9_GOSAR</name>
<dbReference type="GO" id="GO:0009734">
    <property type="term" value="P:auxin-activated signaling pathway"/>
    <property type="evidence" value="ECO:0007669"/>
    <property type="project" value="UniProtKB-KW"/>
</dbReference>
<evidence type="ECO:0000256" key="4">
    <source>
        <dbReference type="ARBA" id="ARBA00023125"/>
    </source>
</evidence>
<evidence type="ECO:0000256" key="2">
    <source>
        <dbReference type="ARBA" id="ARBA00007853"/>
    </source>
</evidence>
<dbReference type="PANTHER" id="PTHR31384:SF150">
    <property type="entry name" value="AUXIN RESPONSE FACTOR 6"/>
    <property type="match status" value="1"/>
</dbReference>
<dbReference type="SUPFAM" id="SSF54277">
    <property type="entry name" value="CAD &amp; PB1 domains"/>
    <property type="match status" value="1"/>
</dbReference>
<dbReference type="SMART" id="SM01019">
    <property type="entry name" value="B3"/>
    <property type="match status" value="1"/>
</dbReference>
<protein>
    <recommendedName>
        <fullName evidence="8">Auxin response factor</fullName>
    </recommendedName>
</protein>
<dbReference type="FunFam" id="2.30.30.1040:FF:000001">
    <property type="entry name" value="Auxin response factor"/>
    <property type="match status" value="1"/>
</dbReference>
<reference evidence="13" key="1">
    <citation type="submission" date="2014-09" db="EMBL/GenBank/DDBJ databases">
        <authorList>
            <person name="Mudge J."/>
            <person name="Ramaraj T."/>
            <person name="Lindquist I.E."/>
            <person name="Bharti A.K."/>
            <person name="Sundararajan A."/>
            <person name="Cameron C.T."/>
            <person name="Woodward J.E."/>
            <person name="May G.D."/>
            <person name="Brubaker C."/>
            <person name="Broadhvest J."/>
            <person name="Wilkins T.A."/>
        </authorList>
    </citation>
    <scope>NUCLEOTIDE SEQUENCE</scope>
    <source>
        <strain evidence="13">cv. AKA8401</strain>
    </source>
</reference>
<dbReference type="EMBL" id="KN444021">
    <property type="protein sequence ID" value="KHG28199.1"/>
    <property type="molecule type" value="Genomic_DNA"/>
</dbReference>
<organism evidence="12 13">
    <name type="scientific">Gossypium arboreum</name>
    <name type="common">Tree cotton</name>
    <name type="synonym">Gossypium nanking</name>
    <dbReference type="NCBI Taxonomy" id="29729"/>
    <lineage>
        <taxon>Eukaryota</taxon>
        <taxon>Viridiplantae</taxon>
        <taxon>Streptophyta</taxon>
        <taxon>Embryophyta</taxon>
        <taxon>Tracheophyta</taxon>
        <taxon>Spermatophyta</taxon>
        <taxon>Magnoliopsida</taxon>
        <taxon>eudicotyledons</taxon>
        <taxon>Gunneridae</taxon>
        <taxon>Pentapetalae</taxon>
        <taxon>rosids</taxon>
        <taxon>malvids</taxon>
        <taxon>Malvales</taxon>
        <taxon>Malvaceae</taxon>
        <taxon>Malvoideae</taxon>
        <taxon>Gossypium</taxon>
    </lineage>
</organism>
<dbReference type="Gene3D" id="3.10.20.90">
    <property type="entry name" value="Phosphatidylinositol 3-kinase Catalytic Subunit, Chain A, domain 1"/>
    <property type="match status" value="1"/>
</dbReference>
<dbReference type="PROSITE" id="PS51745">
    <property type="entry name" value="PB1"/>
    <property type="match status" value="1"/>
</dbReference>
<dbReference type="FunFam" id="3.10.20.90:FF:000047">
    <property type="entry name" value="Auxin response factor"/>
    <property type="match status" value="1"/>
</dbReference>
<comment type="function">
    <text evidence="8">Auxin response factors (ARFs) are transcriptional factors that bind specifically to the DNA sequence 5'-TGTCTC-3' found in the auxin-responsive promoter elements (AuxREs).</text>
</comment>
<dbReference type="Gene3D" id="2.40.330.10">
    <property type="entry name" value="DNA-binding pseudobarrel domain"/>
    <property type="match status" value="1"/>
</dbReference>
<dbReference type="InterPro" id="IPR015300">
    <property type="entry name" value="DNA-bd_pseudobarrel_sf"/>
</dbReference>
<evidence type="ECO:0000256" key="5">
    <source>
        <dbReference type="ARBA" id="ARBA00023163"/>
    </source>
</evidence>
<dbReference type="CDD" id="cd10017">
    <property type="entry name" value="B3_DNA"/>
    <property type="match status" value="1"/>
</dbReference>
<comment type="similarity">
    <text evidence="2 8">Belongs to the ARF family.</text>
</comment>
<dbReference type="Pfam" id="PF02309">
    <property type="entry name" value="AUX_IAA"/>
    <property type="match status" value="1"/>
</dbReference>
<keyword evidence="5 8" id="KW-0804">Transcription</keyword>
<dbReference type="Pfam" id="PF02362">
    <property type="entry name" value="B3"/>
    <property type="match status" value="1"/>
</dbReference>
<feature type="domain" description="TF-B3" evidence="10">
    <location>
        <begin position="128"/>
        <end position="230"/>
    </location>
</feature>
<evidence type="ECO:0000313" key="12">
    <source>
        <dbReference type="EMBL" id="KHG28199.1"/>
    </source>
</evidence>
<gene>
    <name evidence="12" type="ORF">F383_12656</name>
</gene>
<keyword evidence="6 8" id="KW-0539">Nucleus</keyword>
<keyword evidence="3 8" id="KW-0805">Transcription regulation</keyword>
<evidence type="ECO:0000256" key="6">
    <source>
        <dbReference type="ARBA" id="ARBA00023242"/>
    </source>
</evidence>
<dbReference type="InterPro" id="IPR044835">
    <property type="entry name" value="ARF_plant"/>
</dbReference>
<evidence type="ECO:0000259" key="10">
    <source>
        <dbReference type="PROSITE" id="PS50863"/>
    </source>
</evidence>
<dbReference type="GO" id="GO:0005634">
    <property type="term" value="C:nucleus"/>
    <property type="evidence" value="ECO:0007669"/>
    <property type="project" value="UniProtKB-SubCell"/>
</dbReference>
<dbReference type="InterPro" id="IPR033389">
    <property type="entry name" value="AUX/IAA_dom"/>
</dbReference>